<keyword evidence="7" id="KW-0804">Transcription</keyword>
<keyword evidence="4" id="KW-0902">Two-component regulatory system</keyword>
<dbReference type="Proteomes" id="UP000295008">
    <property type="component" value="Unassembled WGS sequence"/>
</dbReference>
<dbReference type="InterPro" id="IPR001789">
    <property type="entry name" value="Sig_transdc_resp-reg_receiver"/>
</dbReference>
<evidence type="ECO:0000259" key="9">
    <source>
        <dbReference type="PROSITE" id="PS01124"/>
    </source>
</evidence>
<dbReference type="InterPro" id="IPR018060">
    <property type="entry name" value="HTH_AraC"/>
</dbReference>
<gene>
    <name evidence="11" type="ORF">EDC14_100357</name>
</gene>
<keyword evidence="5" id="KW-0805">Transcription regulation</keyword>
<evidence type="ECO:0000256" key="7">
    <source>
        <dbReference type="ARBA" id="ARBA00023163"/>
    </source>
</evidence>
<dbReference type="Pfam" id="PF00072">
    <property type="entry name" value="Response_reg"/>
    <property type="match status" value="1"/>
</dbReference>
<dbReference type="SMART" id="SM00448">
    <property type="entry name" value="REC"/>
    <property type="match status" value="1"/>
</dbReference>
<dbReference type="PANTHER" id="PTHR42713">
    <property type="entry name" value="HISTIDINE KINASE-RELATED"/>
    <property type="match status" value="1"/>
</dbReference>
<dbReference type="SUPFAM" id="SSF52172">
    <property type="entry name" value="CheY-like"/>
    <property type="match status" value="1"/>
</dbReference>
<evidence type="ECO:0000256" key="4">
    <source>
        <dbReference type="ARBA" id="ARBA00023012"/>
    </source>
</evidence>
<accession>A0A4R1S702</accession>
<evidence type="ECO:0000256" key="6">
    <source>
        <dbReference type="ARBA" id="ARBA00023125"/>
    </source>
</evidence>
<dbReference type="PANTHER" id="PTHR42713:SF3">
    <property type="entry name" value="TRANSCRIPTIONAL REGULATORY PROTEIN HPTR"/>
    <property type="match status" value="1"/>
</dbReference>
<evidence type="ECO:0000259" key="10">
    <source>
        <dbReference type="PROSITE" id="PS50110"/>
    </source>
</evidence>
<feature type="modified residue" description="4-aspartylphosphate" evidence="8">
    <location>
        <position position="60"/>
    </location>
</feature>
<dbReference type="InterPro" id="IPR009057">
    <property type="entry name" value="Homeodomain-like_sf"/>
</dbReference>
<keyword evidence="6" id="KW-0238">DNA-binding</keyword>
<dbReference type="SMART" id="SM00342">
    <property type="entry name" value="HTH_ARAC"/>
    <property type="match status" value="1"/>
</dbReference>
<evidence type="ECO:0000256" key="8">
    <source>
        <dbReference type="PROSITE-ProRule" id="PRU00169"/>
    </source>
</evidence>
<keyword evidence="3 8" id="KW-0597">Phosphoprotein</keyword>
<comment type="caution">
    <text evidence="11">The sequence shown here is derived from an EMBL/GenBank/DDBJ whole genome shotgun (WGS) entry which is preliminary data.</text>
</comment>
<dbReference type="AlphaFoldDB" id="A0A4R1S702"/>
<dbReference type="CDD" id="cd17536">
    <property type="entry name" value="REC_YesN-like"/>
    <property type="match status" value="1"/>
</dbReference>
<dbReference type="Gene3D" id="1.10.10.60">
    <property type="entry name" value="Homeodomain-like"/>
    <property type="match status" value="2"/>
</dbReference>
<organism evidence="11 12">
    <name type="scientific">Hydrogenispora ethanolica</name>
    <dbReference type="NCBI Taxonomy" id="1082276"/>
    <lineage>
        <taxon>Bacteria</taxon>
        <taxon>Bacillati</taxon>
        <taxon>Bacillota</taxon>
        <taxon>Hydrogenispora</taxon>
    </lineage>
</organism>
<dbReference type="InterPro" id="IPR051552">
    <property type="entry name" value="HptR"/>
</dbReference>
<keyword evidence="2" id="KW-0963">Cytoplasm</keyword>
<dbReference type="SUPFAM" id="SSF46689">
    <property type="entry name" value="Homeodomain-like"/>
    <property type="match status" value="2"/>
</dbReference>
<dbReference type="PROSITE" id="PS50110">
    <property type="entry name" value="RESPONSE_REGULATORY"/>
    <property type="match status" value="1"/>
</dbReference>
<dbReference type="PRINTS" id="PR00032">
    <property type="entry name" value="HTHARAC"/>
</dbReference>
<evidence type="ECO:0000313" key="11">
    <source>
        <dbReference type="EMBL" id="TCL75126.1"/>
    </source>
</evidence>
<dbReference type="GO" id="GO:0000160">
    <property type="term" value="P:phosphorelay signal transduction system"/>
    <property type="evidence" value="ECO:0007669"/>
    <property type="project" value="UniProtKB-KW"/>
</dbReference>
<evidence type="ECO:0000256" key="1">
    <source>
        <dbReference type="ARBA" id="ARBA00004496"/>
    </source>
</evidence>
<feature type="domain" description="HTH araC/xylS-type" evidence="9">
    <location>
        <begin position="154"/>
        <end position="253"/>
    </location>
</feature>
<dbReference type="Gene3D" id="3.40.50.2300">
    <property type="match status" value="1"/>
</dbReference>
<dbReference type="GO" id="GO:0003700">
    <property type="term" value="F:DNA-binding transcription factor activity"/>
    <property type="evidence" value="ECO:0007669"/>
    <property type="project" value="InterPro"/>
</dbReference>
<dbReference type="InterPro" id="IPR020449">
    <property type="entry name" value="Tscrpt_reg_AraC-type_HTH"/>
</dbReference>
<dbReference type="PROSITE" id="PS01124">
    <property type="entry name" value="HTH_ARAC_FAMILY_2"/>
    <property type="match status" value="1"/>
</dbReference>
<reference evidence="11 12" key="1">
    <citation type="submission" date="2019-03" db="EMBL/GenBank/DDBJ databases">
        <title>Genomic Encyclopedia of Type Strains, Phase IV (KMG-IV): sequencing the most valuable type-strain genomes for metagenomic binning, comparative biology and taxonomic classification.</title>
        <authorList>
            <person name="Goeker M."/>
        </authorList>
    </citation>
    <scope>NUCLEOTIDE SEQUENCE [LARGE SCALE GENOMIC DNA]</scope>
    <source>
        <strain evidence="11 12">LX-B</strain>
    </source>
</reference>
<dbReference type="GO" id="GO:0043565">
    <property type="term" value="F:sequence-specific DNA binding"/>
    <property type="evidence" value="ECO:0007669"/>
    <property type="project" value="InterPro"/>
</dbReference>
<name>A0A4R1S702_HYDET</name>
<dbReference type="Pfam" id="PF12833">
    <property type="entry name" value="HTH_18"/>
    <property type="match status" value="1"/>
</dbReference>
<dbReference type="InterPro" id="IPR018062">
    <property type="entry name" value="HTH_AraC-typ_CS"/>
</dbReference>
<keyword evidence="12" id="KW-1185">Reference proteome</keyword>
<evidence type="ECO:0000256" key="2">
    <source>
        <dbReference type="ARBA" id="ARBA00022490"/>
    </source>
</evidence>
<dbReference type="EMBL" id="SLUN01000003">
    <property type="protein sequence ID" value="TCL75126.1"/>
    <property type="molecule type" value="Genomic_DNA"/>
</dbReference>
<proteinExistence type="predicted"/>
<evidence type="ECO:0000256" key="5">
    <source>
        <dbReference type="ARBA" id="ARBA00023015"/>
    </source>
</evidence>
<dbReference type="PROSITE" id="PS00041">
    <property type="entry name" value="HTH_ARAC_FAMILY_1"/>
    <property type="match status" value="1"/>
</dbReference>
<evidence type="ECO:0000256" key="3">
    <source>
        <dbReference type="ARBA" id="ARBA00022553"/>
    </source>
</evidence>
<comment type="subcellular location">
    <subcellularLocation>
        <location evidence="1">Cytoplasm</location>
    </subcellularLocation>
</comment>
<dbReference type="RefSeq" id="WP_165907762.1">
    <property type="nucleotide sequence ID" value="NZ_SLUN01000003.1"/>
</dbReference>
<protein>
    <submittedName>
        <fullName evidence="11">Helix-turn-helix protein</fullName>
    </submittedName>
</protein>
<evidence type="ECO:0000313" key="12">
    <source>
        <dbReference type="Proteomes" id="UP000295008"/>
    </source>
</evidence>
<sequence>MANEAILKAVVAEDEELILNHIIKHIHGFQLGFSVVGAAQNGKQALELIEEHSPDLLLTDIRMPVIDGLELLKQVTLNYPYIKTIIISGYSEFEYAKQAIKYGVKDYLLKPLEPDELREALTAIKVSLENETQALLRQLARNAPGNQTPEEIVAIVARFIKENFTQEINLNSLAKSFNFNASYLSKLFKKHYDETPVKYLLTLRINEAKHLLRGRPELDVKTVGELVGYPDPFYFSRVFKQMTGKSPSEFREP</sequence>
<feature type="domain" description="Response regulatory" evidence="10">
    <location>
        <begin position="8"/>
        <end position="125"/>
    </location>
</feature>
<dbReference type="GO" id="GO:0005737">
    <property type="term" value="C:cytoplasm"/>
    <property type="evidence" value="ECO:0007669"/>
    <property type="project" value="UniProtKB-SubCell"/>
</dbReference>
<dbReference type="InterPro" id="IPR011006">
    <property type="entry name" value="CheY-like_superfamily"/>
</dbReference>